<dbReference type="PANTHER" id="PTHR23501">
    <property type="entry name" value="MAJOR FACILITATOR SUPERFAMILY"/>
    <property type="match status" value="1"/>
</dbReference>
<feature type="transmembrane region" description="Helical" evidence="6">
    <location>
        <begin position="207"/>
        <end position="229"/>
    </location>
</feature>
<proteinExistence type="predicted"/>
<dbReference type="InterPro" id="IPR011701">
    <property type="entry name" value="MFS"/>
</dbReference>
<keyword evidence="8" id="KW-1185">Reference proteome</keyword>
<reference evidence="8" key="1">
    <citation type="journal article" date="2013" name="Genome Announc.">
        <title>Draft genome sequence of the grapevine dieback fungus Eutypa lata UCR-EL1.</title>
        <authorList>
            <person name="Blanco-Ulate B."/>
            <person name="Rolshausen P.E."/>
            <person name="Cantu D."/>
        </authorList>
    </citation>
    <scope>NUCLEOTIDE SEQUENCE [LARGE SCALE GENOMIC DNA]</scope>
    <source>
        <strain evidence="8">UCR-EL1</strain>
    </source>
</reference>
<sequence>MEKKVDEQDAHEVPVNPNQPNIPSDDAASEEFQEGVQRVRAVTASWSKTTLWVMFALLYLVSFVDAVLVSVQSSLSPYVTSAFQSHGLLTSVSIVSTILSGCTRLTLAKIIDIWGRVTGFVFMLLIVVIGMIMKATCQNIETYFGAHTLYWTGHIGMMYVVDVMLSDMTTLKNRMIMFGINGTPTIASTFAGPKIANLFYDNLNFRWAFGSFAIIIAGVSLPVALNMMIMERKAAKIGVLQKEKSGRTWYQSILHYTIELDIMGIILIIAAFALILLPFSIVHYAPNGWASGYIIAMEVIGILCLPGFYAWERYVAPVQFLPWKYLREPTIIGSCVLYGVMFVSTFCWNGYFSSYLQVVHRLSITTSNYVLNSYSLTSAFISPFIGLATGRFKWVAYVGVPLMLLGTGLLLPFRQPSTHVGLVTMTQVLVGLGSAFFATCGQLAVMAPISHQEIAVVIGIWGMFGSIGAAIGLAIAGAIWNNVLPAQLYERLPEESKNMTATIFGDIVVQLSYADGSPERDAIVAAYGDVQRKMVIAGASFMPLILGSIFVWKNINVRKLEDEKGNQTKGNVW</sequence>
<feature type="transmembrane region" description="Helical" evidence="6">
    <location>
        <begin position="83"/>
        <end position="101"/>
    </location>
</feature>
<evidence type="ECO:0000313" key="8">
    <source>
        <dbReference type="Proteomes" id="UP000012174"/>
    </source>
</evidence>
<dbReference type="OrthoDB" id="4078873at2759"/>
<dbReference type="eggNOG" id="KOG0254">
    <property type="taxonomic scope" value="Eukaryota"/>
</dbReference>
<dbReference type="KEGG" id="ela:UCREL1_9987"/>
<feature type="transmembrane region" description="Helical" evidence="6">
    <location>
        <begin position="50"/>
        <end position="71"/>
    </location>
</feature>
<feature type="transmembrane region" description="Helical" evidence="6">
    <location>
        <begin position="371"/>
        <end position="387"/>
    </location>
</feature>
<dbReference type="SUPFAM" id="SSF103473">
    <property type="entry name" value="MFS general substrate transporter"/>
    <property type="match status" value="1"/>
</dbReference>
<dbReference type="Gene3D" id="1.20.1250.20">
    <property type="entry name" value="MFS general substrate transporter like domains"/>
    <property type="match status" value="2"/>
</dbReference>
<feature type="transmembrane region" description="Helical" evidence="6">
    <location>
        <begin position="425"/>
        <end position="447"/>
    </location>
</feature>
<feature type="transmembrane region" description="Helical" evidence="6">
    <location>
        <begin position="331"/>
        <end position="351"/>
    </location>
</feature>
<feature type="compositionally biased region" description="Basic and acidic residues" evidence="5">
    <location>
        <begin position="1"/>
        <end position="12"/>
    </location>
</feature>
<dbReference type="GO" id="GO:0005886">
    <property type="term" value="C:plasma membrane"/>
    <property type="evidence" value="ECO:0007669"/>
    <property type="project" value="TreeGrafter"/>
</dbReference>
<feature type="transmembrane region" description="Helical" evidence="6">
    <location>
        <begin position="262"/>
        <end position="284"/>
    </location>
</feature>
<evidence type="ECO:0000256" key="6">
    <source>
        <dbReference type="SAM" id="Phobius"/>
    </source>
</evidence>
<keyword evidence="3 6" id="KW-1133">Transmembrane helix</keyword>
<dbReference type="OMA" id="QFLPWKY"/>
<keyword evidence="4 6" id="KW-0472">Membrane</keyword>
<dbReference type="PANTHER" id="PTHR23501:SF107">
    <property type="entry name" value="TRANSPORTER, PUTATIVE (AFU_ORTHOLOGUE AFUA_7G04730)-RELATED"/>
    <property type="match status" value="1"/>
</dbReference>
<dbReference type="InterPro" id="IPR036259">
    <property type="entry name" value="MFS_trans_sf"/>
</dbReference>
<feature type="transmembrane region" description="Helical" evidence="6">
    <location>
        <begin position="534"/>
        <end position="552"/>
    </location>
</feature>
<evidence type="ECO:0000256" key="1">
    <source>
        <dbReference type="ARBA" id="ARBA00004141"/>
    </source>
</evidence>
<dbReference type="Proteomes" id="UP000012174">
    <property type="component" value="Unassembled WGS sequence"/>
</dbReference>
<organism evidence="7 8">
    <name type="scientific">Eutypa lata (strain UCR-EL1)</name>
    <name type="common">Grapevine dieback disease fungus</name>
    <name type="synonym">Eutypa armeniacae</name>
    <dbReference type="NCBI Taxonomy" id="1287681"/>
    <lineage>
        <taxon>Eukaryota</taxon>
        <taxon>Fungi</taxon>
        <taxon>Dikarya</taxon>
        <taxon>Ascomycota</taxon>
        <taxon>Pezizomycotina</taxon>
        <taxon>Sordariomycetes</taxon>
        <taxon>Xylariomycetidae</taxon>
        <taxon>Xylariales</taxon>
        <taxon>Diatrypaceae</taxon>
        <taxon>Eutypa</taxon>
    </lineage>
</organism>
<evidence type="ECO:0000256" key="5">
    <source>
        <dbReference type="SAM" id="MobiDB-lite"/>
    </source>
</evidence>
<feature type="transmembrane region" description="Helical" evidence="6">
    <location>
        <begin position="176"/>
        <end position="195"/>
    </location>
</feature>
<feature type="region of interest" description="Disordered" evidence="5">
    <location>
        <begin position="1"/>
        <end position="27"/>
    </location>
</feature>
<name>M7SFX7_EUTLA</name>
<evidence type="ECO:0000313" key="7">
    <source>
        <dbReference type="EMBL" id="EMR63062.1"/>
    </source>
</evidence>
<evidence type="ECO:0000256" key="2">
    <source>
        <dbReference type="ARBA" id="ARBA00022692"/>
    </source>
</evidence>
<feature type="transmembrane region" description="Helical" evidence="6">
    <location>
        <begin position="290"/>
        <end position="311"/>
    </location>
</feature>
<protein>
    <submittedName>
        <fullName evidence="7">Putative siderophore iron transporter mirb protein</fullName>
    </submittedName>
</protein>
<keyword evidence="2 6" id="KW-0812">Transmembrane</keyword>
<evidence type="ECO:0000256" key="4">
    <source>
        <dbReference type="ARBA" id="ARBA00023136"/>
    </source>
</evidence>
<feature type="transmembrane region" description="Helical" evidence="6">
    <location>
        <begin position="113"/>
        <end position="132"/>
    </location>
</feature>
<feature type="transmembrane region" description="Helical" evidence="6">
    <location>
        <begin position="454"/>
        <end position="480"/>
    </location>
</feature>
<accession>M7SFX7</accession>
<comment type="subcellular location">
    <subcellularLocation>
        <location evidence="1">Membrane</location>
        <topology evidence="1">Multi-pass membrane protein</topology>
    </subcellularLocation>
</comment>
<dbReference type="Pfam" id="PF07690">
    <property type="entry name" value="MFS_1"/>
    <property type="match status" value="2"/>
</dbReference>
<evidence type="ECO:0000256" key="3">
    <source>
        <dbReference type="ARBA" id="ARBA00022989"/>
    </source>
</evidence>
<dbReference type="AlphaFoldDB" id="M7SFX7"/>
<dbReference type="HOGENOM" id="CLU_012970_1_0_1"/>
<dbReference type="EMBL" id="KB707287">
    <property type="protein sequence ID" value="EMR63062.1"/>
    <property type="molecule type" value="Genomic_DNA"/>
</dbReference>
<dbReference type="GO" id="GO:0022857">
    <property type="term" value="F:transmembrane transporter activity"/>
    <property type="evidence" value="ECO:0007669"/>
    <property type="project" value="InterPro"/>
</dbReference>
<feature type="transmembrane region" description="Helical" evidence="6">
    <location>
        <begin position="394"/>
        <end position="413"/>
    </location>
</feature>
<gene>
    <name evidence="7" type="ORF">UCREL1_9987</name>
</gene>
<feature type="transmembrane region" description="Helical" evidence="6">
    <location>
        <begin position="144"/>
        <end position="164"/>
    </location>
</feature>